<accession>A0A523VWL6</accession>
<proteinExistence type="predicted"/>
<evidence type="ECO:0000313" key="1">
    <source>
        <dbReference type="EMBL" id="TET59113.1"/>
    </source>
</evidence>
<gene>
    <name evidence="1" type="ORF">E3J48_08230</name>
</gene>
<dbReference type="Proteomes" id="UP000319130">
    <property type="component" value="Unassembled WGS sequence"/>
</dbReference>
<protein>
    <submittedName>
        <fullName evidence="1">Uncharacterized protein</fullName>
    </submittedName>
</protein>
<evidence type="ECO:0000313" key="2">
    <source>
        <dbReference type="Proteomes" id="UP000319130"/>
    </source>
</evidence>
<reference evidence="1 2" key="1">
    <citation type="submission" date="2019-03" db="EMBL/GenBank/DDBJ databases">
        <title>Metabolic potential of uncultured bacteria and archaea associated with petroleum seepage in deep-sea sediments.</title>
        <authorList>
            <person name="Dong X."/>
            <person name="Hubert C."/>
        </authorList>
    </citation>
    <scope>NUCLEOTIDE SEQUENCE [LARGE SCALE GENOMIC DNA]</scope>
    <source>
        <strain evidence="1">E29_bin52</strain>
    </source>
</reference>
<sequence>MEGVKTEGKWEELILSLQQIQTKLEKIGKEPIFRERTDVDRLSKLMNDLVMVVHNLFLKLEKPAEEK</sequence>
<organism evidence="1 2">
    <name type="scientific">Aerophobetes bacterium</name>
    <dbReference type="NCBI Taxonomy" id="2030807"/>
    <lineage>
        <taxon>Bacteria</taxon>
        <taxon>Candidatus Aerophobota</taxon>
    </lineage>
</organism>
<comment type="caution">
    <text evidence="1">The sequence shown here is derived from an EMBL/GenBank/DDBJ whole genome shotgun (WGS) entry which is preliminary data.</text>
</comment>
<dbReference type="AlphaFoldDB" id="A0A523VWL6"/>
<name>A0A523VWL6_UNCAE</name>
<dbReference type="EMBL" id="SOIZ01000378">
    <property type="protein sequence ID" value="TET59113.1"/>
    <property type="molecule type" value="Genomic_DNA"/>
</dbReference>